<keyword evidence="3" id="KW-1185">Reference proteome</keyword>
<dbReference type="Proteomes" id="UP000324252">
    <property type="component" value="Unassembled WGS sequence"/>
</dbReference>
<accession>A0A1H0I534</accession>
<protein>
    <recommendedName>
        <fullName evidence="4">Lipoprotein</fullName>
    </recommendedName>
</protein>
<evidence type="ECO:0008006" key="4">
    <source>
        <dbReference type="Google" id="ProtNLM"/>
    </source>
</evidence>
<sequence length="147" mass="15021">MIARAAAAIALAGLVSGCVLTEGPGGLNAGRSAEAQRAALRACRIDLFGTAPQGTRSTYHSEYRGGAVMVRLKSDTQLSAAQVAQVNDCAADRLAAGAAGYPDPEGARARAEAELTRQYFGMAGTPGCPPRSSVMVGGSKYCVGTHY</sequence>
<dbReference type="EMBL" id="FQZZ01000004">
    <property type="protein sequence ID" value="SHK26208.1"/>
    <property type="molecule type" value="Genomic_DNA"/>
</dbReference>
<proteinExistence type="predicted"/>
<evidence type="ECO:0000256" key="1">
    <source>
        <dbReference type="SAM" id="SignalP"/>
    </source>
</evidence>
<keyword evidence="1" id="KW-0732">Signal</keyword>
<feature type="signal peptide" evidence="1">
    <location>
        <begin position="1"/>
        <end position="21"/>
    </location>
</feature>
<evidence type="ECO:0000313" key="2">
    <source>
        <dbReference type="EMBL" id="SHK26208.1"/>
    </source>
</evidence>
<dbReference type="RefSeq" id="WP_149788469.1">
    <property type="nucleotide sequence ID" value="NZ_FNIO01000004.1"/>
</dbReference>
<feature type="chain" id="PRO_5015064641" description="Lipoprotein" evidence="1">
    <location>
        <begin position="22"/>
        <end position="147"/>
    </location>
</feature>
<name>A0A1H0I534_9RHOB</name>
<dbReference type="AlphaFoldDB" id="A0A1H0I534"/>
<reference evidence="2 3" key="1">
    <citation type="submission" date="2016-11" db="EMBL/GenBank/DDBJ databases">
        <authorList>
            <person name="Varghese N."/>
            <person name="Submissions S."/>
        </authorList>
    </citation>
    <scope>NUCLEOTIDE SEQUENCE [LARGE SCALE GENOMIC DNA]</scope>
    <source>
        <strain evidence="2 3">DSM 29620</strain>
    </source>
</reference>
<gene>
    <name evidence="2" type="ORF">SAMN05444142_104136</name>
</gene>
<organism evidence="2 3">
    <name type="scientific">Lutimaribacter pacificus</name>
    <dbReference type="NCBI Taxonomy" id="391948"/>
    <lineage>
        <taxon>Bacteria</taxon>
        <taxon>Pseudomonadati</taxon>
        <taxon>Pseudomonadota</taxon>
        <taxon>Alphaproteobacteria</taxon>
        <taxon>Rhodobacterales</taxon>
        <taxon>Roseobacteraceae</taxon>
        <taxon>Lutimaribacter</taxon>
    </lineage>
</organism>
<dbReference type="OrthoDB" id="1356820at28211"/>
<dbReference type="PROSITE" id="PS51257">
    <property type="entry name" value="PROKAR_LIPOPROTEIN"/>
    <property type="match status" value="1"/>
</dbReference>
<evidence type="ECO:0000313" key="3">
    <source>
        <dbReference type="Proteomes" id="UP000324252"/>
    </source>
</evidence>